<dbReference type="UniPathway" id="UPA00666"/>
<name>A0A3D9FIB7_9SPHN</name>
<keyword evidence="12" id="KW-1185">Reference proteome</keyword>
<evidence type="ECO:0000313" key="12">
    <source>
        <dbReference type="Proteomes" id="UP000256310"/>
    </source>
</evidence>
<evidence type="ECO:0000256" key="7">
    <source>
        <dbReference type="ARBA" id="ARBA00023136"/>
    </source>
</evidence>
<dbReference type="EC" id="2.3.1.269" evidence="9"/>
<evidence type="ECO:0000256" key="5">
    <source>
        <dbReference type="ARBA" id="ARBA00022692"/>
    </source>
</evidence>
<dbReference type="AlphaFoldDB" id="A0A3D9FIB7"/>
<dbReference type="HAMAP" id="MF_01148">
    <property type="entry name" value="Lnt"/>
    <property type="match status" value="1"/>
</dbReference>
<feature type="transmembrane region" description="Helical" evidence="9">
    <location>
        <begin position="158"/>
        <end position="179"/>
    </location>
</feature>
<dbReference type="PANTHER" id="PTHR38686:SF1">
    <property type="entry name" value="APOLIPOPROTEIN N-ACYLTRANSFERASE"/>
    <property type="match status" value="1"/>
</dbReference>
<keyword evidence="8 9" id="KW-0012">Acyltransferase</keyword>
<dbReference type="GO" id="GO:0042158">
    <property type="term" value="P:lipoprotein biosynthetic process"/>
    <property type="evidence" value="ECO:0007669"/>
    <property type="project" value="UniProtKB-UniRule"/>
</dbReference>
<dbReference type="InterPro" id="IPR004563">
    <property type="entry name" value="Apolipo_AcylTrfase"/>
</dbReference>
<dbReference type="PANTHER" id="PTHR38686">
    <property type="entry name" value="APOLIPOPROTEIN N-ACYLTRANSFERASE"/>
    <property type="match status" value="1"/>
</dbReference>
<feature type="transmembrane region" description="Helical" evidence="9">
    <location>
        <begin position="76"/>
        <end position="98"/>
    </location>
</feature>
<dbReference type="InterPro" id="IPR045378">
    <property type="entry name" value="LNT_N"/>
</dbReference>
<feature type="transmembrane region" description="Helical" evidence="9">
    <location>
        <begin position="110"/>
        <end position="138"/>
    </location>
</feature>
<evidence type="ECO:0000313" key="11">
    <source>
        <dbReference type="EMBL" id="RED17525.1"/>
    </source>
</evidence>
<feature type="transmembrane region" description="Helical" evidence="9">
    <location>
        <begin position="22"/>
        <end position="39"/>
    </location>
</feature>
<dbReference type="CDD" id="cd07571">
    <property type="entry name" value="ALP_N-acyl_transferase"/>
    <property type="match status" value="1"/>
</dbReference>
<evidence type="ECO:0000256" key="9">
    <source>
        <dbReference type="HAMAP-Rule" id="MF_01148"/>
    </source>
</evidence>
<dbReference type="InterPro" id="IPR003010">
    <property type="entry name" value="C-N_Hydrolase"/>
</dbReference>
<comment type="function">
    <text evidence="9">Catalyzes the phospholipid dependent N-acylation of the N-terminal cysteine of apolipoprotein, the last step in lipoprotein maturation.</text>
</comment>
<gene>
    <name evidence="9" type="primary">lnt</name>
    <name evidence="11" type="ORF">DFR46_2574</name>
</gene>
<dbReference type="NCBIfam" id="TIGR00546">
    <property type="entry name" value="lnt"/>
    <property type="match status" value="1"/>
</dbReference>
<comment type="similarity">
    <text evidence="2 9">Belongs to the CN hydrolase family. Apolipoprotein N-acyltransferase subfamily.</text>
</comment>
<dbReference type="SUPFAM" id="SSF56317">
    <property type="entry name" value="Carbon-nitrogen hydrolase"/>
    <property type="match status" value="1"/>
</dbReference>
<comment type="pathway">
    <text evidence="9">Protein modification; lipoprotein biosynthesis (N-acyl transfer).</text>
</comment>
<dbReference type="GO" id="GO:0005886">
    <property type="term" value="C:plasma membrane"/>
    <property type="evidence" value="ECO:0007669"/>
    <property type="project" value="UniProtKB-SubCell"/>
</dbReference>
<organism evidence="11 12">
    <name type="scientific">Parasphingopyxis lamellibrachiae</name>
    <dbReference type="NCBI Taxonomy" id="680125"/>
    <lineage>
        <taxon>Bacteria</taxon>
        <taxon>Pseudomonadati</taxon>
        <taxon>Pseudomonadota</taxon>
        <taxon>Alphaproteobacteria</taxon>
        <taxon>Sphingomonadales</taxon>
        <taxon>Sphingomonadaceae</taxon>
        <taxon>Parasphingopyxis</taxon>
    </lineage>
</organism>
<evidence type="ECO:0000256" key="8">
    <source>
        <dbReference type="ARBA" id="ARBA00023315"/>
    </source>
</evidence>
<sequence length="507" mass="54650">MLLAFAAGAVSATGFAPLGLWPLTLAALAVLMALTLNVARMRGAFAIGYAFGFGHFGIGLNWIATSFTYQAAMPPWLGWIAVAIAALYLSLFPALATASAWRVGKGMPVTFVLLFAAAWIVTEYLRATILFSFAWNPLAAITVGAMGSDGLLAPSSRIVGSYGLSGLLVLLSGAIFLIVRERRWPALAMLVSIPLAVSLAGAWPFSPAASPSGDSEDDRPLIRVIQPNIDQSEKWEAEFAARNFQRLVETTGETGSAPLMIFWPEAAVPDFIEDEPLARFRIAELLGPDDILLLGATKLIIETDPIGNRRVVGARNSLYAMNAQGEMVGRYDKANLVHFGEYLPLRGFFEALGMSRLAPGDLDFWPGPGPRTIALPGFGSVGGQICYEINFSGQVVDRTNRPDFIFNPSNDAWFGTWGPPQHLAQARLRAIEEGLPVIRSTPTGISAVIDTSGQVTEHIPYREAGTIDARLPRAQPPTLFARYGNSIPLFFALLLAGLAFALMRRAR</sequence>
<keyword evidence="5 9" id="KW-0812">Transmembrane</keyword>
<evidence type="ECO:0000256" key="3">
    <source>
        <dbReference type="ARBA" id="ARBA00022475"/>
    </source>
</evidence>
<keyword evidence="3 9" id="KW-1003">Cell membrane</keyword>
<dbReference type="Proteomes" id="UP000256310">
    <property type="component" value="Unassembled WGS sequence"/>
</dbReference>
<keyword evidence="11" id="KW-0449">Lipoprotein</keyword>
<feature type="domain" description="CN hydrolase" evidence="10">
    <location>
        <begin position="225"/>
        <end position="473"/>
    </location>
</feature>
<proteinExistence type="inferred from homology"/>
<evidence type="ECO:0000256" key="4">
    <source>
        <dbReference type="ARBA" id="ARBA00022679"/>
    </source>
</evidence>
<comment type="catalytic activity">
    <reaction evidence="9">
        <text>N-terminal S-1,2-diacyl-sn-glyceryl-L-cysteinyl-[lipoprotein] + a glycerophospholipid = N-acyl-S-1,2-diacyl-sn-glyceryl-L-cysteinyl-[lipoprotein] + a 2-acyl-sn-glycero-3-phospholipid + H(+)</text>
        <dbReference type="Rhea" id="RHEA:48228"/>
        <dbReference type="Rhea" id="RHEA-COMP:14681"/>
        <dbReference type="Rhea" id="RHEA-COMP:14684"/>
        <dbReference type="ChEBI" id="CHEBI:15378"/>
        <dbReference type="ChEBI" id="CHEBI:136912"/>
        <dbReference type="ChEBI" id="CHEBI:140656"/>
        <dbReference type="ChEBI" id="CHEBI:140657"/>
        <dbReference type="ChEBI" id="CHEBI:140660"/>
        <dbReference type="EC" id="2.3.1.269"/>
    </reaction>
</comment>
<keyword evidence="6 9" id="KW-1133">Transmembrane helix</keyword>
<evidence type="ECO:0000256" key="1">
    <source>
        <dbReference type="ARBA" id="ARBA00004651"/>
    </source>
</evidence>
<protein>
    <recommendedName>
        <fullName evidence="9">Apolipoprotein N-acyltransferase</fullName>
        <shortName evidence="9">ALP N-acyltransferase</shortName>
        <ecNumber evidence="9">2.3.1.269</ecNumber>
    </recommendedName>
</protein>
<reference evidence="11 12" key="1">
    <citation type="submission" date="2018-07" db="EMBL/GenBank/DDBJ databases">
        <title>Genomic Encyclopedia of Type Strains, Phase IV (KMG-IV): sequencing the most valuable type-strain genomes for metagenomic binning, comparative biology and taxonomic classification.</title>
        <authorList>
            <person name="Goeker M."/>
        </authorList>
    </citation>
    <scope>NUCLEOTIDE SEQUENCE [LARGE SCALE GENOMIC DNA]</scope>
    <source>
        <strain evidence="11 12">DSM 26725</strain>
    </source>
</reference>
<keyword evidence="7 9" id="KW-0472">Membrane</keyword>
<dbReference type="Pfam" id="PF00795">
    <property type="entry name" value="CN_hydrolase"/>
    <property type="match status" value="1"/>
</dbReference>
<feature type="transmembrane region" description="Helical" evidence="9">
    <location>
        <begin position="186"/>
        <end position="205"/>
    </location>
</feature>
<dbReference type="Gene3D" id="3.60.110.10">
    <property type="entry name" value="Carbon-nitrogen hydrolase"/>
    <property type="match status" value="1"/>
</dbReference>
<keyword evidence="4 9" id="KW-0808">Transferase</keyword>
<feature type="transmembrane region" description="Helical" evidence="9">
    <location>
        <begin position="46"/>
        <end position="64"/>
    </location>
</feature>
<dbReference type="GO" id="GO:0016410">
    <property type="term" value="F:N-acyltransferase activity"/>
    <property type="evidence" value="ECO:0007669"/>
    <property type="project" value="UniProtKB-UniRule"/>
</dbReference>
<accession>A0A3D9FIB7</accession>
<dbReference type="EMBL" id="QRDP01000004">
    <property type="protein sequence ID" value="RED17525.1"/>
    <property type="molecule type" value="Genomic_DNA"/>
</dbReference>
<evidence type="ECO:0000256" key="6">
    <source>
        <dbReference type="ARBA" id="ARBA00022989"/>
    </source>
</evidence>
<dbReference type="InterPro" id="IPR036526">
    <property type="entry name" value="C-N_Hydrolase_sf"/>
</dbReference>
<feature type="transmembrane region" description="Helical" evidence="9">
    <location>
        <begin position="483"/>
        <end position="503"/>
    </location>
</feature>
<comment type="caution">
    <text evidence="11">The sequence shown here is derived from an EMBL/GenBank/DDBJ whole genome shotgun (WGS) entry which is preliminary data.</text>
</comment>
<dbReference type="Pfam" id="PF20154">
    <property type="entry name" value="LNT_N"/>
    <property type="match status" value="1"/>
</dbReference>
<evidence type="ECO:0000256" key="2">
    <source>
        <dbReference type="ARBA" id="ARBA00010065"/>
    </source>
</evidence>
<dbReference type="PROSITE" id="PS50263">
    <property type="entry name" value="CN_HYDROLASE"/>
    <property type="match status" value="1"/>
</dbReference>
<comment type="subcellular location">
    <subcellularLocation>
        <location evidence="1 9">Cell membrane</location>
        <topology evidence="1 9">Multi-pass membrane protein</topology>
    </subcellularLocation>
</comment>
<evidence type="ECO:0000259" key="10">
    <source>
        <dbReference type="PROSITE" id="PS50263"/>
    </source>
</evidence>